<name>A0A1Q9CMI1_SYMMI</name>
<evidence type="ECO:0000256" key="2">
    <source>
        <dbReference type="SAM" id="Phobius"/>
    </source>
</evidence>
<dbReference type="PROSITE" id="PS00018">
    <property type="entry name" value="EF_HAND_1"/>
    <property type="match status" value="2"/>
</dbReference>
<comment type="caution">
    <text evidence="4">The sequence shown here is derived from an EMBL/GenBank/DDBJ whole genome shotgun (WGS) entry which is preliminary data.</text>
</comment>
<keyword evidence="2" id="KW-1133">Transmembrane helix</keyword>
<dbReference type="InterPro" id="IPR002048">
    <property type="entry name" value="EF_hand_dom"/>
</dbReference>
<dbReference type="SUPFAM" id="SSF47473">
    <property type="entry name" value="EF-hand"/>
    <property type="match status" value="1"/>
</dbReference>
<keyword evidence="2" id="KW-0472">Membrane</keyword>
<dbReference type="InterPro" id="IPR011992">
    <property type="entry name" value="EF-hand-dom_pair"/>
</dbReference>
<evidence type="ECO:0000313" key="4">
    <source>
        <dbReference type="EMBL" id="OLP84130.1"/>
    </source>
</evidence>
<keyword evidence="5" id="KW-1185">Reference proteome</keyword>
<dbReference type="Pfam" id="PF13499">
    <property type="entry name" value="EF-hand_7"/>
    <property type="match status" value="1"/>
</dbReference>
<proteinExistence type="predicted"/>
<evidence type="ECO:0000313" key="5">
    <source>
        <dbReference type="Proteomes" id="UP000186817"/>
    </source>
</evidence>
<dbReference type="Proteomes" id="UP000186817">
    <property type="component" value="Unassembled WGS sequence"/>
</dbReference>
<organism evidence="4 5">
    <name type="scientific">Symbiodinium microadriaticum</name>
    <name type="common">Dinoflagellate</name>
    <name type="synonym">Zooxanthella microadriatica</name>
    <dbReference type="NCBI Taxonomy" id="2951"/>
    <lineage>
        <taxon>Eukaryota</taxon>
        <taxon>Sar</taxon>
        <taxon>Alveolata</taxon>
        <taxon>Dinophyceae</taxon>
        <taxon>Suessiales</taxon>
        <taxon>Symbiodiniaceae</taxon>
        <taxon>Symbiodinium</taxon>
    </lineage>
</organism>
<dbReference type="Gene3D" id="1.10.238.10">
    <property type="entry name" value="EF-hand"/>
    <property type="match status" value="1"/>
</dbReference>
<dbReference type="PROSITE" id="PS50222">
    <property type="entry name" value="EF_HAND_2"/>
    <property type="match status" value="2"/>
</dbReference>
<dbReference type="CDD" id="cd00051">
    <property type="entry name" value="EFh"/>
    <property type="match status" value="1"/>
</dbReference>
<keyword evidence="1" id="KW-0106">Calcium</keyword>
<evidence type="ECO:0000256" key="1">
    <source>
        <dbReference type="ARBA" id="ARBA00022837"/>
    </source>
</evidence>
<feature type="domain" description="EF-hand" evidence="3">
    <location>
        <begin position="91"/>
        <end position="126"/>
    </location>
</feature>
<dbReference type="AlphaFoldDB" id="A0A1Q9CMI1"/>
<dbReference type="EMBL" id="LSRX01001065">
    <property type="protein sequence ID" value="OLP84130.1"/>
    <property type="molecule type" value="Genomic_DNA"/>
</dbReference>
<gene>
    <name evidence="4" type="primary">cal-1</name>
    <name evidence="4" type="ORF">AK812_SmicGene35032</name>
</gene>
<accession>A0A1Q9CMI1</accession>
<evidence type="ECO:0000259" key="3">
    <source>
        <dbReference type="PROSITE" id="PS50222"/>
    </source>
</evidence>
<dbReference type="OrthoDB" id="438679at2759"/>
<feature type="transmembrane region" description="Helical" evidence="2">
    <location>
        <begin position="12"/>
        <end position="31"/>
    </location>
</feature>
<sequence length="180" mass="20124">MSLHCRSLCQRLVLLFGILPSLIFAAAFVAMGQQCCGSGNPTGFSGASHEEMLKQFGDLSDDAAMAAVVASLAQITEAMSCVERIQRSLNYEMAQIKDAFRRFDADSSGHLDQNEFKYLCAYIGWGEEEAQAMIMDLDQDQKVSYEEFQLFVGHMGGLQALFENRRKRVANKNWGIWAFL</sequence>
<dbReference type="InterPro" id="IPR018247">
    <property type="entry name" value="EF_Hand_1_Ca_BS"/>
</dbReference>
<reference evidence="4 5" key="1">
    <citation type="submission" date="2016-02" db="EMBL/GenBank/DDBJ databases">
        <title>Genome analysis of coral dinoflagellate symbionts highlights evolutionary adaptations to a symbiotic lifestyle.</title>
        <authorList>
            <person name="Aranda M."/>
            <person name="Li Y."/>
            <person name="Liew Y.J."/>
            <person name="Baumgarten S."/>
            <person name="Simakov O."/>
            <person name="Wilson M."/>
            <person name="Piel J."/>
            <person name="Ashoor H."/>
            <person name="Bougouffa S."/>
            <person name="Bajic V.B."/>
            <person name="Ryu T."/>
            <person name="Ravasi T."/>
            <person name="Bayer T."/>
            <person name="Micklem G."/>
            <person name="Kim H."/>
            <person name="Bhak J."/>
            <person name="Lajeunesse T.C."/>
            <person name="Voolstra C.R."/>
        </authorList>
    </citation>
    <scope>NUCLEOTIDE SEQUENCE [LARGE SCALE GENOMIC DNA]</scope>
    <source>
        <strain evidence="4 5">CCMP2467</strain>
    </source>
</reference>
<keyword evidence="2" id="KW-0812">Transmembrane</keyword>
<feature type="domain" description="EF-hand" evidence="3">
    <location>
        <begin position="135"/>
        <end position="158"/>
    </location>
</feature>
<protein>
    <submittedName>
        <fullName evidence="4">Calmodulin-like protein</fullName>
    </submittedName>
</protein>
<dbReference type="GO" id="GO:0005509">
    <property type="term" value="F:calcium ion binding"/>
    <property type="evidence" value="ECO:0007669"/>
    <property type="project" value="InterPro"/>
</dbReference>
<dbReference type="SMART" id="SM00054">
    <property type="entry name" value="EFh"/>
    <property type="match status" value="2"/>
</dbReference>